<feature type="region of interest" description="Disordered" evidence="1">
    <location>
        <begin position="137"/>
        <end position="186"/>
    </location>
</feature>
<dbReference type="Proteomes" id="UP000000366">
    <property type="component" value="Chromosome"/>
</dbReference>
<feature type="transmembrane region" description="Helical" evidence="2">
    <location>
        <begin position="6"/>
        <end position="27"/>
    </location>
</feature>
<keyword evidence="2" id="KW-0812">Transmembrane</keyword>
<accession>A2SKJ1</accession>
<proteinExistence type="predicted"/>
<evidence type="ECO:0000313" key="4">
    <source>
        <dbReference type="Proteomes" id="UP000000366"/>
    </source>
</evidence>
<dbReference type="AlphaFoldDB" id="A2SKJ1"/>
<keyword evidence="2" id="KW-1133">Transmembrane helix</keyword>
<evidence type="ECO:0000256" key="2">
    <source>
        <dbReference type="SAM" id="Phobius"/>
    </source>
</evidence>
<dbReference type="eggNOG" id="ENOG5032UKC">
    <property type="taxonomic scope" value="Bacteria"/>
</dbReference>
<keyword evidence="4" id="KW-1185">Reference proteome</keyword>
<organism evidence="3 4">
    <name type="scientific">Methylibium petroleiphilum (strain ATCC BAA-1232 / LMG 22953 / PM1)</name>
    <dbReference type="NCBI Taxonomy" id="420662"/>
    <lineage>
        <taxon>Bacteria</taxon>
        <taxon>Pseudomonadati</taxon>
        <taxon>Pseudomonadota</taxon>
        <taxon>Betaproteobacteria</taxon>
        <taxon>Burkholderiales</taxon>
        <taxon>Sphaerotilaceae</taxon>
        <taxon>Methylibium</taxon>
    </lineage>
</organism>
<dbReference type="STRING" id="420662.Mpe_A3127"/>
<gene>
    <name evidence="3" type="primary">gspC</name>
    <name evidence="3" type="ordered locus">Mpe_A3127</name>
</gene>
<protein>
    <submittedName>
        <fullName evidence="3">General secretion pathway protein C</fullName>
    </submittedName>
</protein>
<keyword evidence="2" id="KW-0472">Membrane</keyword>
<feature type="compositionally biased region" description="Pro residues" evidence="1">
    <location>
        <begin position="172"/>
        <end position="186"/>
    </location>
</feature>
<evidence type="ECO:0000313" key="3">
    <source>
        <dbReference type="EMBL" id="ABM96080.1"/>
    </source>
</evidence>
<reference evidence="3 4" key="1">
    <citation type="journal article" date="2007" name="J. Bacteriol.">
        <title>Whole-genome analysis of the methyl tert-butyl ether-degrading beta-proteobacterium Methylibium petroleiphilum PM1.</title>
        <authorList>
            <person name="Kane S.R."/>
            <person name="Chakicherla A.Y."/>
            <person name="Chain P.S.G."/>
            <person name="Schmidt R."/>
            <person name="Shin M.W."/>
            <person name="Legler T.C."/>
            <person name="Scow K.M."/>
            <person name="Larimer F.W."/>
            <person name="Lucas S.M."/>
            <person name="Richardson P.M."/>
            <person name="Hristova K.R."/>
        </authorList>
    </citation>
    <scope>NUCLEOTIDE SEQUENCE [LARGE SCALE GENOMIC DNA]</scope>
    <source>
        <strain evidence="4">ATCC BAA-1232 / LMG 22953 / PM1</strain>
    </source>
</reference>
<dbReference type="KEGG" id="mpt:Mpe_A3127"/>
<dbReference type="PROSITE" id="PS51257">
    <property type="entry name" value="PROKAR_LIPOPROTEIN"/>
    <property type="match status" value="1"/>
</dbReference>
<feature type="compositionally biased region" description="Low complexity" evidence="1">
    <location>
        <begin position="150"/>
        <end position="171"/>
    </location>
</feature>
<sequence length="186" mass="19039">MPARIAAFVVWAAVAACVAFWGLRILVTPRPAPSQTQPVSATDSLRGDVTRLFAAVPTAATPVTEPGLASRFKLIGVMAPKDGDRGHDQGIALIAVDEKPPRAYRVGARIDNALVLQSVARRSATLGPSQGAPAVQLDLPPLPLPATGSLPPAAGLLQAPPAAEPATAVPMAPAPASPPRAPINRQ</sequence>
<dbReference type="EMBL" id="CP000555">
    <property type="protein sequence ID" value="ABM96080.1"/>
    <property type="molecule type" value="Genomic_DNA"/>
</dbReference>
<dbReference type="HOGENOM" id="CLU_1394838_0_0_4"/>
<name>A2SKJ1_METPP</name>
<evidence type="ECO:0000256" key="1">
    <source>
        <dbReference type="SAM" id="MobiDB-lite"/>
    </source>
</evidence>
<dbReference type="RefSeq" id="WP_011830703.1">
    <property type="nucleotide sequence ID" value="NC_008825.1"/>
</dbReference>